<sequence length="114" mass="12269">MAKEVSTFKKMDTYNLTDLPPGHKAIGNAWVFTLKCNANGTPACYKGQLVAQGFSQQPGINFNKMFAPVAPIPPTPSQTFPPHALASFTHTPVLLAALAAAPFHPIVMDMTFLL</sequence>
<dbReference type="GeneID" id="67030388"/>
<evidence type="ECO:0000313" key="2">
    <source>
        <dbReference type="EMBL" id="QRW23073.1"/>
    </source>
</evidence>
<dbReference type="EMBL" id="CP059666">
    <property type="protein sequence ID" value="QRW23073.1"/>
    <property type="molecule type" value="Genomic_DNA"/>
</dbReference>
<gene>
    <name evidence="2" type="ORF">RhiXN_08109</name>
</gene>
<organism evidence="2 3">
    <name type="scientific">Rhizoctonia solani</name>
    <dbReference type="NCBI Taxonomy" id="456999"/>
    <lineage>
        <taxon>Eukaryota</taxon>
        <taxon>Fungi</taxon>
        <taxon>Dikarya</taxon>
        <taxon>Basidiomycota</taxon>
        <taxon>Agaricomycotina</taxon>
        <taxon>Agaricomycetes</taxon>
        <taxon>Cantharellales</taxon>
        <taxon>Ceratobasidiaceae</taxon>
        <taxon>Rhizoctonia</taxon>
    </lineage>
</organism>
<accession>A0A8H8P1Z3</accession>
<dbReference type="RefSeq" id="XP_043183310.1">
    <property type="nucleotide sequence ID" value="XM_043327925.1"/>
</dbReference>
<feature type="domain" description="Reverse transcriptase Ty1/copia-type" evidence="1">
    <location>
        <begin position="12"/>
        <end position="70"/>
    </location>
</feature>
<protein>
    <submittedName>
        <fullName evidence="2">Reverse gyrase</fullName>
    </submittedName>
</protein>
<proteinExistence type="predicted"/>
<name>A0A8H8P1Z3_9AGAM</name>
<dbReference type="AlphaFoldDB" id="A0A8H8P1Z3"/>
<reference evidence="2" key="1">
    <citation type="submission" date="2020-05" db="EMBL/GenBank/DDBJ databases">
        <title>Evolutionary and genomic comparisons of hybrid uninucleate and nonhybrid Rhizoctonia fungi.</title>
        <authorList>
            <person name="Li C."/>
            <person name="Chen X."/>
        </authorList>
    </citation>
    <scope>NUCLEOTIDE SEQUENCE</scope>
    <source>
        <strain evidence="2">AG-1 IA</strain>
    </source>
</reference>
<dbReference type="KEGG" id="rsx:RhiXN_08109"/>
<dbReference type="Proteomes" id="UP000650533">
    <property type="component" value="Chromosome 9"/>
</dbReference>
<dbReference type="Pfam" id="PF07727">
    <property type="entry name" value="RVT_2"/>
    <property type="match status" value="1"/>
</dbReference>
<dbReference type="InterPro" id="IPR013103">
    <property type="entry name" value="RVT_2"/>
</dbReference>
<evidence type="ECO:0000259" key="1">
    <source>
        <dbReference type="Pfam" id="PF07727"/>
    </source>
</evidence>
<evidence type="ECO:0000313" key="3">
    <source>
        <dbReference type="Proteomes" id="UP000650533"/>
    </source>
</evidence>